<dbReference type="Proteomes" id="UP000294853">
    <property type="component" value="Chromosome"/>
</dbReference>
<dbReference type="Pfam" id="PF11716">
    <property type="entry name" value="MDMPI_N"/>
    <property type="match status" value="1"/>
</dbReference>
<sequence>MTESASPPESRSPEPGTDQSAANADLAGVPELRQCVDAWWEAIDSFIKLMETVPPEQWATPTDLPGWDVHAVVAHIAHLESLLAGEAHDEVDVSDAPHVRGVMGTFTEQGVVARRDRSADELINEIHESTTKRHTSLVADPPTDPDAPAPGLFGAIGWSTRTLLRNRPLDVWMHEQDVRRAVGIPGGLDSSAAVHTASYLLESLPIVVAKRAKAPAGATVVVEVEGHGSTAVRVGEDGRGSAVAVPDEPTTRLRTDREAFILLAGGRRAVEQGRVEVDGDTELAERVLAAMAVTP</sequence>
<dbReference type="AlphaFoldDB" id="A0A4P7IIF4"/>
<accession>A0A4P7IIF4</accession>
<keyword evidence="5" id="KW-1185">Reference proteome</keyword>
<proteinExistence type="predicted"/>
<keyword evidence="4" id="KW-0670">Pyruvate</keyword>
<dbReference type="InterPro" id="IPR024344">
    <property type="entry name" value="MDMPI_metal-binding"/>
</dbReference>
<dbReference type="Gene3D" id="1.20.120.450">
    <property type="entry name" value="dinb family like domain"/>
    <property type="match status" value="1"/>
</dbReference>
<feature type="domain" description="Mycothiol-dependent maleylpyruvate isomerase metal-binding" evidence="3">
    <location>
        <begin position="40"/>
        <end position="179"/>
    </location>
</feature>
<protein>
    <submittedName>
        <fullName evidence="4">Maleylpyruvate isomerase family mycothiol-dependent enzyme</fullName>
    </submittedName>
</protein>
<keyword evidence="4" id="KW-0413">Isomerase</keyword>
<dbReference type="SUPFAM" id="SSF55718">
    <property type="entry name" value="SCP-like"/>
    <property type="match status" value="1"/>
</dbReference>
<name>A0A4P7IIF4_9ACTN</name>
<organism evidence="4 5">
    <name type="scientific">Nocardioides seonyuensis</name>
    <dbReference type="NCBI Taxonomy" id="2518371"/>
    <lineage>
        <taxon>Bacteria</taxon>
        <taxon>Bacillati</taxon>
        <taxon>Actinomycetota</taxon>
        <taxon>Actinomycetes</taxon>
        <taxon>Propionibacteriales</taxon>
        <taxon>Nocardioidaceae</taxon>
        <taxon>Nocardioides</taxon>
    </lineage>
</organism>
<dbReference type="RefSeq" id="WP_135267652.1">
    <property type="nucleotide sequence ID" value="NZ_CP038436.1"/>
</dbReference>
<dbReference type="Pfam" id="PF07398">
    <property type="entry name" value="MDMPI_C"/>
    <property type="match status" value="1"/>
</dbReference>
<evidence type="ECO:0000256" key="1">
    <source>
        <dbReference type="SAM" id="MobiDB-lite"/>
    </source>
</evidence>
<feature type="region of interest" description="Disordered" evidence="1">
    <location>
        <begin position="1"/>
        <end position="22"/>
    </location>
</feature>
<dbReference type="InterPro" id="IPR017517">
    <property type="entry name" value="Maleyloyr_isom"/>
</dbReference>
<evidence type="ECO:0000259" key="2">
    <source>
        <dbReference type="Pfam" id="PF07398"/>
    </source>
</evidence>
<dbReference type="InterPro" id="IPR036527">
    <property type="entry name" value="SCP2_sterol-bd_dom_sf"/>
</dbReference>
<dbReference type="NCBIfam" id="TIGR03083">
    <property type="entry name" value="maleylpyruvate isomerase family mycothiol-dependent enzyme"/>
    <property type="match status" value="1"/>
</dbReference>
<dbReference type="SUPFAM" id="SSF109854">
    <property type="entry name" value="DinB/YfiT-like putative metalloenzymes"/>
    <property type="match status" value="1"/>
</dbReference>
<dbReference type="GO" id="GO:0016853">
    <property type="term" value="F:isomerase activity"/>
    <property type="evidence" value="ECO:0007669"/>
    <property type="project" value="UniProtKB-KW"/>
</dbReference>
<feature type="compositionally biased region" description="Low complexity" evidence="1">
    <location>
        <begin position="1"/>
        <end position="15"/>
    </location>
</feature>
<gene>
    <name evidence="4" type="ORF">EXE58_09490</name>
</gene>
<dbReference type="EMBL" id="CP038436">
    <property type="protein sequence ID" value="QBX55661.1"/>
    <property type="molecule type" value="Genomic_DNA"/>
</dbReference>
<dbReference type="OrthoDB" id="154293at2"/>
<evidence type="ECO:0000313" key="5">
    <source>
        <dbReference type="Proteomes" id="UP000294853"/>
    </source>
</evidence>
<reference evidence="4 5" key="1">
    <citation type="submission" date="2019-03" db="EMBL/GenBank/DDBJ databases">
        <title>Three New Species of Nocardioides, Nocardioides euryhalodurans sp. nov., Nocardioides seonyuensis sp. nov. and Nocardioides eburneoflavus sp. nov. Iolated from Soil.</title>
        <authorList>
            <person name="Roh S.G."/>
            <person name="Lee C."/>
            <person name="Kim M.-K."/>
            <person name="Kim S.B."/>
        </authorList>
    </citation>
    <scope>NUCLEOTIDE SEQUENCE [LARGE SCALE GENOMIC DNA]</scope>
    <source>
        <strain evidence="4 5">MMS17-SY207-3</strain>
    </source>
</reference>
<dbReference type="InterPro" id="IPR010872">
    <property type="entry name" value="MDMPI_C-term_domain"/>
</dbReference>
<evidence type="ECO:0000313" key="4">
    <source>
        <dbReference type="EMBL" id="QBX55661.1"/>
    </source>
</evidence>
<dbReference type="GO" id="GO:0046872">
    <property type="term" value="F:metal ion binding"/>
    <property type="evidence" value="ECO:0007669"/>
    <property type="project" value="InterPro"/>
</dbReference>
<dbReference type="InterPro" id="IPR034660">
    <property type="entry name" value="DinB/YfiT-like"/>
</dbReference>
<dbReference type="KEGG" id="nsn:EXE58_09490"/>
<feature type="domain" description="MDMPI C-terminal" evidence="2">
    <location>
        <begin position="197"/>
        <end position="286"/>
    </location>
</feature>
<evidence type="ECO:0000259" key="3">
    <source>
        <dbReference type="Pfam" id="PF11716"/>
    </source>
</evidence>